<evidence type="ECO:0000313" key="3">
    <source>
        <dbReference type="Proteomes" id="UP000825935"/>
    </source>
</evidence>
<proteinExistence type="predicted"/>
<keyword evidence="3" id="KW-1185">Reference proteome</keyword>
<comment type="caution">
    <text evidence="2">The sequence shown here is derived from an EMBL/GenBank/DDBJ whole genome shotgun (WGS) entry which is preliminary data.</text>
</comment>
<organism evidence="2 3">
    <name type="scientific">Ceratopteris richardii</name>
    <name type="common">Triangle waterfern</name>
    <dbReference type="NCBI Taxonomy" id="49495"/>
    <lineage>
        <taxon>Eukaryota</taxon>
        <taxon>Viridiplantae</taxon>
        <taxon>Streptophyta</taxon>
        <taxon>Embryophyta</taxon>
        <taxon>Tracheophyta</taxon>
        <taxon>Polypodiopsida</taxon>
        <taxon>Polypodiidae</taxon>
        <taxon>Polypodiales</taxon>
        <taxon>Pteridineae</taxon>
        <taxon>Pteridaceae</taxon>
        <taxon>Parkerioideae</taxon>
        <taxon>Ceratopteris</taxon>
    </lineage>
</organism>
<dbReference type="Proteomes" id="UP000825935">
    <property type="component" value="Chromosome 34"/>
</dbReference>
<sequence>MKSHFPSAFIHSQQTHFRPLALPGFPPSACRRECVSRTTKSPLPPTYSFSIFHKELMLQLVITTELSCRALWGALSPARGFAFAIGSMESDSPASILHTCPGKDKTELWHAGSSNFTPVSQPSSTEELDRTELDRLRCKEELQKLCENTSETSYELSLKDIVDPCHSINGDLGTTADEELHSHDLDARKICKSSFVCKPRFSFSLPGRDQNEGKEQDSLAASNPSCTDNQDKPSSPPNNTLAEASRSSPKYSNNSYQPNPSSMSKIHPSNQCSSCSSYTVFFKCRCQICGRFYCSMCAQQYMNELPTGFQCKAPCKHSLFRKRFSRKIAKGCWPFLS</sequence>
<gene>
    <name evidence="2" type="ORF">KP509_34G000800</name>
</gene>
<feature type="region of interest" description="Disordered" evidence="1">
    <location>
        <begin position="207"/>
        <end position="265"/>
    </location>
</feature>
<feature type="compositionally biased region" description="Low complexity" evidence="1">
    <location>
        <begin position="247"/>
        <end position="264"/>
    </location>
</feature>
<name>A0A8T2QGQ0_CERRI</name>
<reference evidence="2" key="1">
    <citation type="submission" date="2021-08" db="EMBL/GenBank/DDBJ databases">
        <title>WGS assembly of Ceratopteris richardii.</title>
        <authorList>
            <person name="Marchant D.B."/>
            <person name="Chen G."/>
            <person name="Jenkins J."/>
            <person name="Shu S."/>
            <person name="Leebens-Mack J."/>
            <person name="Grimwood J."/>
            <person name="Schmutz J."/>
            <person name="Soltis P."/>
            <person name="Soltis D."/>
            <person name="Chen Z.-H."/>
        </authorList>
    </citation>
    <scope>NUCLEOTIDE SEQUENCE</scope>
    <source>
        <strain evidence="2">Whitten #5841</strain>
        <tissue evidence="2">Leaf</tissue>
    </source>
</reference>
<evidence type="ECO:0000256" key="1">
    <source>
        <dbReference type="SAM" id="MobiDB-lite"/>
    </source>
</evidence>
<evidence type="ECO:0000313" key="2">
    <source>
        <dbReference type="EMBL" id="KAH7283317.1"/>
    </source>
</evidence>
<protein>
    <submittedName>
        <fullName evidence="2">Uncharacterized protein</fullName>
    </submittedName>
</protein>
<feature type="compositionally biased region" description="Polar residues" evidence="1">
    <location>
        <begin position="237"/>
        <end position="246"/>
    </location>
</feature>
<accession>A0A8T2QGQ0</accession>
<dbReference type="AlphaFoldDB" id="A0A8T2QGQ0"/>
<feature type="compositionally biased region" description="Polar residues" evidence="1">
    <location>
        <begin position="219"/>
        <end position="228"/>
    </location>
</feature>
<dbReference type="EMBL" id="CM035439">
    <property type="protein sequence ID" value="KAH7283317.1"/>
    <property type="molecule type" value="Genomic_DNA"/>
</dbReference>